<dbReference type="SUPFAM" id="SSF54236">
    <property type="entry name" value="Ubiquitin-like"/>
    <property type="match status" value="2"/>
</dbReference>
<accession>A0AAD8IY79</accession>
<feature type="compositionally biased region" description="Polar residues" evidence="1">
    <location>
        <begin position="482"/>
        <end position="494"/>
    </location>
</feature>
<reference evidence="4" key="1">
    <citation type="submission" date="2023-02" db="EMBL/GenBank/DDBJ databases">
        <title>Genome of toxic invasive species Heracleum sosnowskyi carries increased number of genes despite the absence of recent whole-genome duplications.</title>
        <authorList>
            <person name="Schelkunov M."/>
            <person name="Shtratnikova V."/>
            <person name="Makarenko M."/>
            <person name="Klepikova A."/>
            <person name="Omelchenko D."/>
            <person name="Novikova G."/>
            <person name="Obukhova E."/>
            <person name="Bogdanov V."/>
            <person name="Penin A."/>
            <person name="Logacheva M."/>
        </authorList>
    </citation>
    <scope>NUCLEOTIDE SEQUENCE</scope>
    <source>
        <strain evidence="4">Hsosn_3</strain>
        <tissue evidence="4">Leaf</tissue>
    </source>
</reference>
<dbReference type="Proteomes" id="UP001237642">
    <property type="component" value="Unassembled WGS sequence"/>
</dbReference>
<evidence type="ECO:0008006" key="6">
    <source>
        <dbReference type="Google" id="ProtNLM"/>
    </source>
</evidence>
<organism evidence="4 5">
    <name type="scientific">Heracleum sosnowskyi</name>
    <dbReference type="NCBI Taxonomy" id="360622"/>
    <lineage>
        <taxon>Eukaryota</taxon>
        <taxon>Viridiplantae</taxon>
        <taxon>Streptophyta</taxon>
        <taxon>Embryophyta</taxon>
        <taxon>Tracheophyta</taxon>
        <taxon>Spermatophyta</taxon>
        <taxon>Magnoliopsida</taxon>
        <taxon>eudicotyledons</taxon>
        <taxon>Gunneridae</taxon>
        <taxon>Pentapetalae</taxon>
        <taxon>asterids</taxon>
        <taxon>campanulids</taxon>
        <taxon>Apiales</taxon>
        <taxon>Apiaceae</taxon>
        <taxon>Apioideae</taxon>
        <taxon>apioid superclade</taxon>
        <taxon>Tordylieae</taxon>
        <taxon>Tordyliinae</taxon>
        <taxon>Heracleum</taxon>
    </lineage>
</organism>
<comment type="caution">
    <text evidence="4">The sequence shown here is derived from an EMBL/GenBank/DDBJ whole genome shotgun (WGS) entry which is preliminary data.</text>
</comment>
<dbReference type="AlphaFoldDB" id="A0AAD8IY79"/>
<protein>
    <recommendedName>
        <fullName evidence="6">Ubiquitin-like domain-containing protein</fullName>
    </recommendedName>
</protein>
<dbReference type="Gene3D" id="3.10.20.90">
    <property type="entry name" value="Phosphatidylinositol 3-kinase Catalytic Subunit, Chain A, domain 1"/>
    <property type="match status" value="2"/>
</dbReference>
<evidence type="ECO:0000313" key="5">
    <source>
        <dbReference type="Proteomes" id="UP001237642"/>
    </source>
</evidence>
<dbReference type="PANTHER" id="PTHR10677:SF3">
    <property type="entry name" value="FI07626P-RELATED"/>
    <property type="match status" value="1"/>
</dbReference>
<dbReference type="InterPro" id="IPR015496">
    <property type="entry name" value="Ubiquilin"/>
</dbReference>
<dbReference type="PANTHER" id="PTHR10677">
    <property type="entry name" value="UBIQUILIN"/>
    <property type="match status" value="1"/>
</dbReference>
<dbReference type="GO" id="GO:0006511">
    <property type="term" value="P:ubiquitin-dependent protein catabolic process"/>
    <property type="evidence" value="ECO:0007669"/>
    <property type="project" value="TreeGrafter"/>
</dbReference>
<dbReference type="PROSITE" id="PS50030">
    <property type="entry name" value="UBA"/>
    <property type="match status" value="1"/>
</dbReference>
<sequence length="558" mass="59795">MAEQVLLYVRSIINSGTVAIRTSTDSTVAEFKLQVALHFDVPVVQQRLFRINTELRNNRTIESYGLQDGQLVYLIRRSVPDTSSASTSMAAAAATPLGGNGTPDNSSKVSSVQNQGFGGGNSASLSSGLDGDGATGSSDETVPRILINVQYSSETRFAIRVRPESTVVEFKGLITQLQNIPVNEQRLIYSGQFLQDDKTIGSYGVQDGHVVHLARRLVPATSCTSARGAPPPPVGGYSTAEISTGAGSVGFEGETSSLFGSGIPGFEQLEQPMSGNPNMVIGMMTIPAIQDLLNDPHVGRVIIVNDMWILESTDPEPDVVYIFNNPGAHRQRMETIRFLEQIREMVRDRIMSNSESLPDGSEGSNMLRQRDENVHEPLLNALPNQWGGNAGANVPGFSGLGIPGLPGLDAEPSSFINPAPRIQPLQHPVPFQNIDEVIHNYPQSSRLVDSNPQVLDAMRNPEMSMSQLASHRRLQQSQAFFSSPLGSTSRGTGQTARGPAGGLTAGGAGRPEVNHAQQLSFLRELGFHDNCTNLRALIATAGNIGAAVALLLQNQLGR</sequence>
<feature type="domain" description="Ubiquitin-like" evidence="3">
    <location>
        <begin position="5"/>
        <end position="77"/>
    </location>
</feature>
<keyword evidence="5" id="KW-1185">Reference proteome</keyword>
<gene>
    <name evidence="4" type="ORF">POM88_012037</name>
</gene>
<feature type="domain" description="Ubiquitin-like" evidence="3">
    <location>
        <begin position="145"/>
        <end position="220"/>
    </location>
</feature>
<dbReference type="EMBL" id="JAUIZM010000003">
    <property type="protein sequence ID" value="KAK1392981.1"/>
    <property type="molecule type" value="Genomic_DNA"/>
</dbReference>
<evidence type="ECO:0000256" key="1">
    <source>
        <dbReference type="SAM" id="MobiDB-lite"/>
    </source>
</evidence>
<evidence type="ECO:0000259" key="2">
    <source>
        <dbReference type="PROSITE" id="PS50030"/>
    </source>
</evidence>
<dbReference type="InterPro" id="IPR015940">
    <property type="entry name" value="UBA"/>
</dbReference>
<dbReference type="InterPro" id="IPR000626">
    <property type="entry name" value="Ubiquitin-like_dom"/>
</dbReference>
<dbReference type="GO" id="GO:0031593">
    <property type="term" value="F:polyubiquitin modification-dependent protein binding"/>
    <property type="evidence" value="ECO:0007669"/>
    <property type="project" value="TreeGrafter"/>
</dbReference>
<dbReference type="SMART" id="SM00213">
    <property type="entry name" value="UBQ"/>
    <property type="match status" value="2"/>
</dbReference>
<dbReference type="Pfam" id="PF23195">
    <property type="entry name" value="UBQLN1"/>
    <property type="match status" value="1"/>
</dbReference>
<evidence type="ECO:0000313" key="4">
    <source>
        <dbReference type="EMBL" id="KAK1392981.1"/>
    </source>
</evidence>
<dbReference type="InterPro" id="IPR009060">
    <property type="entry name" value="UBA-like_sf"/>
</dbReference>
<name>A0AAD8IY79_9APIA</name>
<dbReference type="Gene3D" id="1.10.8.10">
    <property type="entry name" value="DNA helicase RuvA subunit, C-terminal domain"/>
    <property type="match status" value="1"/>
</dbReference>
<feature type="region of interest" description="Disordered" evidence="1">
    <location>
        <begin position="482"/>
        <end position="510"/>
    </location>
</feature>
<dbReference type="FunFam" id="3.10.20.90:FF:000205">
    <property type="entry name" value="2'-5'-oligoadenylate synthase-like protein 2"/>
    <property type="match status" value="1"/>
</dbReference>
<reference evidence="4" key="2">
    <citation type="submission" date="2023-05" db="EMBL/GenBank/DDBJ databases">
        <authorList>
            <person name="Schelkunov M.I."/>
        </authorList>
    </citation>
    <scope>NUCLEOTIDE SEQUENCE</scope>
    <source>
        <strain evidence="4">Hsosn_3</strain>
        <tissue evidence="4">Leaf</tissue>
    </source>
</reference>
<proteinExistence type="predicted"/>
<feature type="compositionally biased region" description="Polar residues" evidence="1">
    <location>
        <begin position="102"/>
        <end position="115"/>
    </location>
</feature>
<dbReference type="Pfam" id="PF00240">
    <property type="entry name" value="ubiquitin"/>
    <property type="match status" value="2"/>
</dbReference>
<evidence type="ECO:0000259" key="3">
    <source>
        <dbReference type="PROSITE" id="PS50053"/>
    </source>
</evidence>
<dbReference type="SUPFAM" id="SSF46934">
    <property type="entry name" value="UBA-like"/>
    <property type="match status" value="1"/>
</dbReference>
<feature type="compositionally biased region" description="Gly residues" evidence="1">
    <location>
        <begin position="499"/>
        <end position="509"/>
    </location>
</feature>
<dbReference type="InterPro" id="IPR029071">
    <property type="entry name" value="Ubiquitin-like_domsf"/>
</dbReference>
<dbReference type="GO" id="GO:0005829">
    <property type="term" value="C:cytosol"/>
    <property type="evidence" value="ECO:0007669"/>
    <property type="project" value="TreeGrafter"/>
</dbReference>
<feature type="region of interest" description="Disordered" evidence="1">
    <location>
        <begin position="94"/>
        <end position="115"/>
    </location>
</feature>
<dbReference type="CDD" id="cd17039">
    <property type="entry name" value="Ubl_ubiquitin_like"/>
    <property type="match status" value="1"/>
</dbReference>
<dbReference type="PROSITE" id="PS50053">
    <property type="entry name" value="UBIQUITIN_2"/>
    <property type="match status" value="2"/>
</dbReference>
<feature type="region of interest" description="Disordered" evidence="1">
    <location>
        <begin position="120"/>
        <end position="139"/>
    </location>
</feature>
<feature type="domain" description="UBA" evidence="2">
    <location>
        <begin position="512"/>
        <end position="554"/>
    </location>
</feature>